<feature type="domain" description="N-acetyltransferase" evidence="1">
    <location>
        <begin position="188"/>
        <end position="322"/>
    </location>
</feature>
<dbReference type="Gene3D" id="3.40.630.30">
    <property type="match status" value="1"/>
</dbReference>
<dbReference type="Pfam" id="PF00583">
    <property type="entry name" value="Acetyltransf_1"/>
    <property type="match status" value="1"/>
</dbReference>
<proteinExistence type="predicted"/>
<dbReference type="Proteomes" id="UP000662857">
    <property type="component" value="Chromosome"/>
</dbReference>
<dbReference type="SUPFAM" id="SSF55729">
    <property type="entry name" value="Acyl-CoA N-acyltransferases (Nat)"/>
    <property type="match status" value="1"/>
</dbReference>
<dbReference type="AlphaFoldDB" id="A0A895Y6Y1"/>
<organism evidence="2 3">
    <name type="scientific">Natronosporangium hydrolyticum</name>
    <dbReference type="NCBI Taxonomy" id="2811111"/>
    <lineage>
        <taxon>Bacteria</taxon>
        <taxon>Bacillati</taxon>
        <taxon>Actinomycetota</taxon>
        <taxon>Actinomycetes</taxon>
        <taxon>Micromonosporales</taxon>
        <taxon>Micromonosporaceae</taxon>
        <taxon>Natronosporangium</taxon>
    </lineage>
</organism>
<evidence type="ECO:0000313" key="2">
    <source>
        <dbReference type="EMBL" id="QSB13497.1"/>
    </source>
</evidence>
<dbReference type="RefSeq" id="WP_239675589.1">
    <property type="nucleotide sequence ID" value="NZ_CP070499.1"/>
</dbReference>
<evidence type="ECO:0000313" key="3">
    <source>
        <dbReference type="Proteomes" id="UP000662857"/>
    </source>
</evidence>
<protein>
    <submittedName>
        <fullName evidence="2">GNAT family N-acetyltransferase</fullName>
    </submittedName>
</protein>
<dbReference type="EMBL" id="CP070499">
    <property type="protein sequence ID" value="QSB13497.1"/>
    <property type="molecule type" value="Genomic_DNA"/>
</dbReference>
<dbReference type="GO" id="GO:0016747">
    <property type="term" value="F:acyltransferase activity, transferring groups other than amino-acyl groups"/>
    <property type="evidence" value="ECO:0007669"/>
    <property type="project" value="InterPro"/>
</dbReference>
<name>A0A895Y6Y1_9ACTN</name>
<gene>
    <name evidence="2" type="ORF">JQS43_18105</name>
</gene>
<dbReference type="PROSITE" id="PS51186">
    <property type="entry name" value="GNAT"/>
    <property type="match status" value="1"/>
</dbReference>
<evidence type="ECO:0000259" key="1">
    <source>
        <dbReference type="PROSITE" id="PS51186"/>
    </source>
</evidence>
<dbReference type="InterPro" id="IPR000182">
    <property type="entry name" value="GNAT_dom"/>
</dbReference>
<dbReference type="InterPro" id="IPR016181">
    <property type="entry name" value="Acyl_CoA_acyltransferase"/>
</dbReference>
<dbReference type="KEGG" id="nhy:JQS43_18105"/>
<dbReference type="CDD" id="cd04301">
    <property type="entry name" value="NAT_SF"/>
    <property type="match status" value="1"/>
</dbReference>
<sequence length="322" mass="35361">MQQITFRPLRADEFPLRFHDYRNPPTSGVGRRSRTFDEEVAAGGYRPEWCWVALRGDELVARVAFWAPPDAPLPWSVDLFDPGNGPDRVEVGAALLRAAYQQLVPADYRTPPQPDGGRPDYHLFLPADWRDHPAAYAEATDRIAAAEQAGLTHFVERLNLRWEPTDGLPPRSTRLRFVPIPDDGPLVDALARVSDGALDAYARQDLARLGDPVVAAEYTIADLAEMPGGRGWWRLAYDTEGALVGLVLPTRNPSSATIGYLGVVPEQRGRGYSDDLVAEALHIFAAAGEPVVNDATDVGNAPMAAAFDRVGYRVVGRRIIMI</sequence>
<keyword evidence="3" id="KW-1185">Reference proteome</keyword>
<accession>A0A895Y6Y1</accession>
<reference evidence="2" key="1">
    <citation type="submission" date="2021-02" db="EMBL/GenBank/DDBJ databases">
        <title>Natrosporangium hydrolyticum gen. nov., sp. nov, a haloalkaliphilic actinobacterium from a soda solonchak soil.</title>
        <authorList>
            <person name="Sorokin D.Y."/>
            <person name="Khijniak T.V."/>
            <person name="Zakharycheva A.P."/>
            <person name="Boueva O.V."/>
            <person name="Ariskina E.V."/>
            <person name="Hahnke R.L."/>
            <person name="Bunk B."/>
            <person name="Sproer C."/>
            <person name="Schumann P."/>
            <person name="Evtushenko L.I."/>
            <person name="Kublanov I.V."/>
        </authorList>
    </citation>
    <scope>NUCLEOTIDE SEQUENCE</scope>
    <source>
        <strain evidence="2">DSM 106523</strain>
    </source>
</reference>